<feature type="transmembrane region" description="Helical" evidence="2">
    <location>
        <begin position="88"/>
        <end position="112"/>
    </location>
</feature>
<gene>
    <name evidence="4" type="ORF">SAMN05421730_101710</name>
</gene>
<dbReference type="SUPFAM" id="SSF103481">
    <property type="entry name" value="Multidrug resistance efflux transporter EmrE"/>
    <property type="match status" value="2"/>
</dbReference>
<evidence type="ECO:0000313" key="5">
    <source>
        <dbReference type="Proteomes" id="UP000199315"/>
    </source>
</evidence>
<feature type="transmembrane region" description="Helical" evidence="2">
    <location>
        <begin position="261"/>
        <end position="281"/>
    </location>
</feature>
<organism evidence="4 5">
    <name type="scientific">Anaerobium acetethylicum</name>
    <dbReference type="NCBI Taxonomy" id="1619234"/>
    <lineage>
        <taxon>Bacteria</taxon>
        <taxon>Bacillati</taxon>
        <taxon>Bacillota</taxon>
        <taxon>Clostridia</taxon>
        <taxon>Lachnospirales</taxon>
        <taxon>Lachnospiraceae</taxon>
        <taxon>Anaerobium</taxon>
    </lineage>
</organism>
<dbReference type="Gene3D" id="1.10.3730.20">
    <property type="match status" value="1"/>
</dbReference>
<dbReference type="Proteomes" id="UP000199315">
    <property type="component" value="Unassembled WGS sequence"/>
</dbReference>
<feature type="transmembrane region" description="Helical" evidence="2">
    <location>
        <begin position="63"/>
        <end position="82"/>
    </location>
</feature>
<evidence type="ECO:0000259" key="3">
    <source>
        <dbReference type="Pfam" id="PF00892"/>
    </source>
</evidence>
<feature type="domain" description="EamA" evidence="3">
    <location>
        <begin position="146"/>
        <end position="277"/>
    </location>
</feature>
<proteinExistence type="inferred from homology"/>
<dbReference type="PANTHER" id="PTHR22911:SF102">
    <property type="entry name" value="MEMBRANE PROTEIN"/>
    <property type="match status" value="1"/>
</dbReference>
<evidence type="ECO:0000256" key="2">
    <source>
        <dbReference type="SAM" id="Phobius"/>
    </source>
</evidence>
<dbReference type="Pfam" id="PF00892">
    <property type="entry name" value="EamA"/>
    <property type="match status" value="2"/>
</dbReference>
<sequence>MKNAYFKYLSALLLFGSNGIVASFISLDSYEIVLLRTLIGSLLLLVVFLFQKNRFTCLKQKKALLFLLISGMAMGASWMFLYEAYHQIGVSFASLAYYCGPVIVMVLSPVVFNEKFAWPKLAGFLCVLAGIVLVNGQAMQAGGRSLGLICGALSAFMYAVMVIFNKKATRITGLENALLQLSFGFLIVAVFVGIKQGFVIHAASSDWIPILILGFINTGIGCYFYFSSIGSLPVHTVAICGYLEPLSAVIFSAIFLQERLLTIQILGAVMILGGAIFGANYKNIDMELTPGITIKGKRR</sequence>
<feature type="transmembrane region" description="Helical" evidence="2">
    <location>
        <begin position="121"/>
        <end position="139"/>
    </location>
</feature>
<feature type="transmembrane region" description="Helical" evidence="2">
    <location>
        <begin position="233"/>
        <end position="255"/>
    </location>
</feature>
<evidence type="ECO:0000256" key="1">
    <source>
        <dbReference type="ARBA" id="ARBA00007362"/>
    </source>
</evidence>
<keyword evidence="2" id="KW-0812">Transmembrane</keyword>
<protein>
    <submittedName>
        <fullName evidence="4">Threonine/homoserine efflux transporter RhtA</fullName>
    </submittedName>
</protein>
<keyword evidence="2" id="KW-0472">Membrane</keyword>
<dbReference type="InterPro" id="IPR037185">
    <property type="entry name" value="EmrE-like"/>
</dbReference>
<dbReference type="OrthoDB" id="9814238at2"/>
<feature type="transmembrane region" description="Helical" evidence="2">
    <location>
        <begin position="32"/>
        <end position="51"/>
    </location>
</feature>
<feature type="domain" description="EamA" evidence="3">
    <location>
        <begin position="8"/>
        <end position="135"/>
    </location>
</feature>
<comment type="similarity">
    <text evidence="1">Belongs to the EamA transporter family.</text>
</comment>
<dbReference type="RefSeq" id="WP_091234998.1">
    <property type="nucleotide sequence ID" value="NZ_FMKA01000017.1"/>
</dbReference>
<feature type="transmembrane region" description="Helical" evidence="2">
    <location>
        <begin position="177"/>
        <end position="195"/>
    </location>
</feature>
<dbReference type="InterPro" id="IPR000620">
    <property type="entry name" value="EamA_dom"/>
</dbReference>
<evidence type="ECO:0000313" key="4">
    <source>
        <dbReference type="EMBL" id="SCP98133.1"/>
    </source>
</evidence>
<dbReference type="AlphaFoldDB" id="A0A1D3TVG8"/>
<keyword evidence="2" id="KW-1133">Transmembrane helix</keyword>
<feature type="transmembrane region" description="Helical" evidence="2">
    <location>
        <begin position="207"/>
        <end position="226"/>
    </location>
</feature>
<name>A0A1D3TVG8_9FIRM</name>
<dbReference type="PANTHER" id="PTHR22911">
    <property type="entry name" value="ACYL-MALONYL CONDENSING ENZYME-RELATED"/>
    <property type="match status" value="1"/>
</dbReference>
<feature type="transmembrane region" description="Helical" evidence="2">
    <location>
        <begin position="145"/>
        <end position="165"/>
    </location>
</feature>
<keyword evidence="5" id="KW-1185">Reference proteome</keyword>
<dbReference type="STRING" id="1619234.SAMN05421730_101710"/>
<reference evidence="4 5" key="1">
    <citation type="submission" date="2016-09" db="EMBL/GenBank/DDBJ databases">
        <authorList>
            <person name="Capua I."/>
            <person name="De Benedictis P."/>
            <person name="Joannis T."/>
            <person name="Lombin L.H."/>
            <person name="Cattoli G."/>
        </authorList>
    </citation>
    <scope>NUCLEOTIDE SEQUENCE [LARGE SCALE GENOMIC DNA]</scope>
    <source>
        <strain evidence="4 5">GluBS11</strain>
    </source>
</reference>
<dbReference type="EMBL" id="FMKA01000017">
    <property type="protein sequence ID" value="SCP98133.1"/>
    <property type="molecule type" value="Genomic_DNA"/>
</dbReference>
<accession>A0A1D3TVG8</accession>
<dbReference type="GO" id="GO:0016020">
    <property type="term" value="C:membrane"/>
    <property type="evidence" value="ECO:0007669"/>
    <property type="project" value="InterPro"/>
</dbReference>